<dbReference type="Gene3D" id="3.40.630.30">
    <property type="match status" value="1"/>
</dbReference>
<dbReference type="PANTHER" id="PTHR41368:SF1">
    <property type="entry name" value="PROTEIN YGHO"/>
    <property type="match status" value="1"/>
</dbReference>
<evidence type="ECO:0000313" key="2">
    <source>
        <dbReference type="Proteomes" id="UP000182257"/>
    </source>
</evidence>
<sequence>MRVSFFYITFAPMIKIKRVETKRELKQFVQFYYDLYRGCDSAVPYLFSDEMSTLRRDKNPSFECCEAEYFLAYKNGEIAGRVAAIINHRANERWGCRQVRFGWFDFIDDPEVSTALLKAVEDWGKAKSMTEIAGPLGFIDTDREGMLVDGFDQLSTMYINYNYPYYPQHMEQKGGFVKDNDYVECKVKVPEVVPAKFAKITEMVRKRYGLRVHKFTRKELVSDGWGREVFHLLNATYKDLYGFSELSQHQIDKLVNDYIKIADLNLVTGIMDGDKMVGFGVTFPSFSRTLQRTRDGRFLPFGWWELLKTLKWHNTDTVDLLLIGVLPEYRGKGANALIFDDLIRQFQRYGFKWAETGPQMETNEGVLSQWQYLDTTIHRRHRCYRKKI</sequence>
<reference evidence="1 2" key="1">
    <citation type="submission" date="2016-10" db="EMBL/GenBank/DDBJ databases">
        <authorList>
            <person name="de Groot N.N."/>
        </authorList>
    </citation>
    <scope>NUCLEOTIDE SEQUENCE [LARGE SCALE GENOMIC DNA]</scope>
    <source>
        <strain evidence="1 2">D31d</strain>
    </source>
</reference>
<dbReference type="Proteomes" id="UP000182257">
    <property type="component" value="Unassembled WGS sequence"/>
</dbReference>
<proteinExistence type="predicted"/>
<dbReference type="PANTHER" id="PTHR41368">
    <property type="entry name" value="PROTEIN YGHO"/>
    <property type="match status" value="1"/>
</dbReference>
<dbReference type="InterPro" id="IPR016181">
    <property type="entry name" value="Acyl_CoA_acyltransferase"/>
</dbReference>
<accession>A0A1H3XMM5</accession>
<organism evidence="1 2">
    <name type="scientific">Xylanibacter ruminicola</name>
    <name type="common">Prevotella ruminicola</name>
    <dbReference type="NCBI Taxonomy" id="839"/>
    <lineage>
        <taxon>Bacteria</taxon>
        <taxon>Pseudomonadati</taxon>
        <taxon>Bacteroidota</taxon>
        <taxon>Bacteroidia</taxon>
        <taxon>Bacteroidales</taxon>
        <taxon>Prevotellaceae</taxon>
        <taxon>Xylanibacter</taxon>
    </lineage>
</organism>
<dbReference type="InterPro" id="IPR039968">
    <property type="entry name" value="BcerS-like"/>
</dbReference>
<evidence type="ECO:0008006" key="3">
    <source>
        <dbReference type="Google" id="ProtNLM"/>
    </source>
</evidence>
<name>A0A1H3XMM5_XYLRU</name>
<dbReference type="EMBL" id="FNRF01000001">
    <property type="protein sequence ID" value="SEA00596.1"/>
    <property type="molecule type" value="Genomic_DNA"/>
</dbReference>
<evidence type="ECO:0000313" key="1">
    <source>
        <dbReference type="EMBL" id="SEA00596.1"/>
    </source>
</evidence>
<dbReference type="AlphaFoldDB" id="A0A1H3XMM5"/>
<dbReference type="SUPFAM" id="SSF55729">
    <property type="entry name" value="Acyl-CoA N-acyltransferases (Nat)"/>
    <property type="match status" value="1"/>
</dbReference>
<gene>
    <name evidence="1" type="ORF">SAMN05216462_0280</name>
</gene>
<protein>
    <recommendedName>
        <fullName evidence="3">N-acetyltransferase domain-containing protein</fullName>
    </recommendedName>
</protein>